<evidence type="ECO:0000313" key="2">
    <source>
        <dbReference type="EMBL" id="SVC27020.1"/>
    </source>
</evidence>
<dbReference type="PANTHER" id="PTHR43404">
    <property type="entry name" value="LIPOPOLYSACCHARIDE CHOLINEPHOSPHOTRANSFERASE LICD"/>
    <property type="match status" value="1"/>
</dbReference>
<organism evidence="2">
    <name type="scientific">marine metagenome</name>
    <dbReference type="NCBI Taxonomy" id="408172"/>
    <lineage>
        <taxon>unclassified sequences</taxon>
        <taxon>metagenomes</taxon>
        <taxon>ecological metagenomes</taxon>
    </lineage>
</organism>
<protein>
    <recommendedName>
        <fullName evidence="1">LicD/FKTN/FKRP nucleotidyltransferase domain-containing protein</fullName>
    </recommendedName>
</protein>
<proteinExistence type="predicted"/>
<sequence>VVSSSGADEAALERSYSVAPPIDVATAERLVKEAKQIMDQLGVAFFLRQGTCLGAIRDKGFMPWDDDVDLGSIIGLHGLTEQTIEAVASAFRDNGYFAKVEHNDHYINVAMMKSSTRIDWASYRIIDDSIVHYPGVWIPTRLFASLKEIDFIGAKFLVPNPPEEYLRLKYGPEWMTPKKPGGYEKDVLEMTLDTSPSDSSKRISQRGAGKLRVLDHENEPVFGAEVRIAGVGRFTTNKLGYTKHYLPADDWYALVIKYDNHEEVLYMEKMTQGQTYIYRPDPSIESGRSCVLSTE</sequence>
<dbReference type="Pfam" id="PF04991">
    <property type="entry name" value="LicD"/>
    <property type="match status" value="1"/>
</dbReference>
<dbReference type="AlphaFoldDB" id="A0A382KRA7"/>
<reference evidence="2" key="1">
    <citation type="submission" date="2018-05" db="EMBL/GenBank/DDBJ databases">
        <authorList>
            <person name="Lanie J.A."/>
            <person name="Ng W.-L."/>
            <person name="Kazmierczak K.M."/>
            <person name="Andrzejewski T.M."/>
            <person name="Davidsen T.M."/>
            <person name="Wayne K.J."/>
            <person name="Tettelin H."/>
            <person name="Glass J.I."/>
            <person name="Rusch D."/>
            <person name="Podicherti R."/>
            <person name="Tsui H.-C.T."/>
            <person name="Winkler M.E."/>
        </authorList>
    </citation>
    <scope>NUCLEOTIDE SEQUENCE</scope>
</reference>
<feature type="domain" description="LicD/FKTN/FKRP nucleotidyltransferase" evidence="1">
    <location>
        <begin position="42"/>
        <end position="71"/>
    </location>
</feature>
<dbReference type="PANTHER" id="PTHR43404:SF1">
    <property type="entry name" value="MNN4P"/>
    <property type="match status" value="1"/>
</dbReference>
<dbReference type="InterPro" id="IPR052942">
    <property type="entry name" value="LPS_cholinephosphotransferase"/>
</dbReference>
<dbReference type="EMBL" id="UINC01082339">
    <property type="protein sequence ID" value="SVC27020.1"/>
    <property type="molecule type" value="Genomic_DNA"/>
</dbReference>
<dbReference type="InterPro" id="IPR007074">
    <property type="entry name" value="LicD/FKTN/FKRP_NTP_transf"/>
</dbReference>
<dbReference type="GO" id="GO:0009100">
    <property type="term" value="P:glycoprotein metabolic process"/>
    <property type="evidence" value="ECO:0007669"/>
    <property type="project" value="UniProtKB-ARBA"/>
</dbReference>
<accession>A0A382KRA7</accession>
<feature type="non-terminal residue" evidence="2">
    <location>
        <position position="1"/>
    </location>
</feature>
<evidence type="ECO:0000259" key="1">
    <source>
        <dbReference type="Pfam" id="PF04991"/>
    </source>
</evidence>
<gene>
    <name evidence="2" type="ORF">METZ01_LOCUS279874</name>
</gene>
<name>A0A382KRA7_9ZZZZ</name>